<sequence>MQFRAWRAELRIIQRIAVPASLALSVLSLSACSGVKTSAPTVDNYEMGGMGPPSEGSGSLFTLGKGASGTTGVNTNIQVNAFLWRASLDTLSFMPLASADPFGGVIITDWYSPPSEPDTRFKATAYILSKVLTADAIQVSVFEQVKQNGQWMDTPADPSLASGLEDRILARAADLQAAAKNTK</sequence>
<keyword evidence="1" id="KW-0732">Signal</keyword>
<dbReference type="STRING" id="1120923.SAMN02746095_02088"/>
<protein>
    <recommendedName>
        <fullName evidence="4">DUF3576 domain-containing protein</fullName>
    </recommendedName>
</protein>
<evidence type="ECO:0000313" key="2">
    <source>
        <dbReference type="EMBL" id="GAN79999.1"/>
    </source>
</evidence>
<name>A0A0D6PGN4_9PROT</name>
<accession>A0A0D6PGN4</accession>
<dbReference type="EMBL" id="BANC01000035">
    <property type="protein sequence ID" value="GAN79999.1"/>
    <property type="molecule type" value="Genomic_DNA"/>
</dbReference>
<feature type="chain" id="PRO_5010284944" description="DUF3576 domain-containing protein" evidence="1">
    <location>
        <begin position="32"/>
        <end position="183"/>
    </location>
</feature>
<evidence type="ECO:0000313" key="3">
    <source>
        <dbReference type="Proteomes" id="UP000032668"/>
    </source>
</evidence>
<dbReference type="PROSITE" id="PS51257">
    <property type="entry name" value="PROKAR_LIPOPROTEIN"/>
    <property type="match status" value="1"/>
</dbReference>
<evidence type="ECO:0008006" key="4">
    <source>
        <dbReference type="Google" id="ProtNLM"/>
    </source>
</evidence>
<dbReference type="OrthoDB" id="8479681at2"/>
<gene>
    <name evidence="2" type="ORF">Aam_035_006</name>
</gene>
<feature type="signal peptide" evidence="1">
    <location>
        <begin position="1"/>
        <end position="31"/>
    </location>
</feature>
<reference evidence="2 3" key="1">
    <citation type="submission" date="2012-11" db="EMBL/GenBank/DDBJ databases">
        <title>Whole genome sequence of Acidocella aminolytica 101 = DSM 11237.</title>
        <authorList>
            <person name="Azuma Y."/>
            <person name="Higashiura N."/>
            <person name="Hirakawa H."/>
            <person name="Matsushita K."/>
        </authorList>
    </citation>
    <scope>NUCLEOTIDE SEQUENCE [LARGE SCALE GENOMIC DNA]</scope>
    <source>
        <strain evidence="3">101 / DSM 11237</strain>
    </source>
</reference>
<organism evidence="2 3">
    <name type="scientific">Acidocella aminolytica 101 = DSM 11237</name>
    <dbReference type="NCBI Taxonomy" id="1120923"/>
    <lineage>
        <taxon>Bacteria</taxon>
        <taxon>Pseudomonadati</taxon>
        <taxon>Pseudomonadota</taxon>
        <taxon>Alphaproteobacteria</taxon>
        <taxon>Acetobacterales</taxon>
        <taxon>Acidocellaceae</taxon>
        <taxon>Acidocella</taxon>
    </lineage>
</organism>
<dbReference type="Pfam" id="PF12100">
    <property type="entry name" value="DUF3576"/>
    <property type="match status" value="1"/>
</dbReference>
<proteinExistence type="predicted"/>
<keyword evidence="3" id="KW-1185">Reference proteome</keyword>
<dbReference type="Proteomes" id="UP000032668">
    <property type="component" value="Unassembled WGS sequence"/>
</dbReference>
<evidence type="ECO:0000256" key="1">
    <source>
        <dbReference type="SAM" id="SignalP"/>
    </source>
</evidence>
<dbReference type="AlphaFoldDB" id="A0A0D6PGN4"/>
<dbReference type="InterPro" id="IPR021959">
    <property type="entry name" value="DUF3576"/>
</dbReference>
<comment type="caution">
    <text evidence="2">The sequence shown here is derived from an EMBL/GenBank/DDBJ whole genome shotgun (WGS) entry which is preliminary data.</text>
</comment>